<sequence>MELSRMWDRYKNRGLVLFGILALILVPMIGYFSAQATQPKMVTFTLDGESQTVGSKADTVEQFLAERNITVTERDSLQPTPKTKLTSGMNITLDTSWTIPVQVDGQTKMIQSRSRSVAGVLKDGNIALGELDRVEPALNTSLSKGSAIQVKRVAIEMVQEEERVTFQEIRKNDASLTKGNTKVIQDGQEGKAIAHYKLVMEDGKEVSRELVKRDVLTVKKDKVVAVGTAVPEAPNRLDDESQPALVASAGMVSRGGKAFRPKKVLNGVTLTAYSPAGGGKPVNSPGYGRTATGVMAKPGHTIAVDPKVIPLGWWVYIDGVGYRRAEDVGGAVRGNKIDVFVNTNSEAVQFGRKRNRTVYIIGPHKP</sequence>
<dbReference type="PANTHER" id="PTHR39160:SF4">
    <property type="entry name" value="RESUSCITATION-PROMOTING FACTOR RPFB"/>
    <property type="match status" value="1"/>
</dbReference>
<evidence type="ECO:0000259" key="2">
    <source>
        <dbReference type="PROSITE" id="PS51109"/>
    </source>
</evidence>
<dbReference type="GO" id="GO:0009254">
    <property type="term" value="P:peptidoglycan turnover"/>
    <property type="evidence" value="ECO:0007669"/>
    <property type="project" value="InterPro"/>
</dbReference>
<proteinExistence type="predicted"/>
<name>A0A3M8D4S0_9BACL</name>
<reference evidence="3 4" key="1">
    <citation type="submission" date="2018-10" db="EMBL/GenBank/DDBJ databases">
        <title>Phylogenomics of Brevibacillus.</title>
        <authorList>
            <person name="Dunlap C."/>
        </authorList>
    </citation>
    <scope>NUCLEOTIDE SEQUENCE [LARGE SCALE GENOMIC DNA]</scope>
    <source>
        <strain evidence="3 4">JCM 15085</strain>
    </source>
</reference>
<dbReference type="CDD" id="cd14667">
    <property type="entry name" value="3D_containing_proteins"/>
    <property type="match status" value="1"/>
</dbReference>
<dbReference type="InterPro" id="IPR059180">
    <property type="entry name" value="3D_YorM"/>
</dbReference>
<dbReference type="InterPro" id="IPR011098">
    <property type="entry name" value="G5_dom"/>
</dbReference>
<organism evidence="3 4">
    <name type="scientific">Brevibacillus panacihumi</name>
    <dbReference type="NCBI Taxonomy" id="497735"/>
    <lineage>
        <taxon>Bacteria</taxon>
        <taxon>Bacillati</taxon>
        <taxon>Bacillota</taxon>
        <taxon>Bacilli</taxon>
        <taxon>Bacillales</taxon>
        <taxon>Paenibacillaceae</taxon>
        <taxon>Brevibacillus</taxon>
    </lineage>
</organism>
<dbReference type="InterPro" id="IPR007137">
    <property type="entry name" value="DUF348"/>
</dbReference>
<dbReference type="SUPFAM" id="SSF50685">
    <property type="entry name" value="Barwin-like endoglucanases"/>
    <property type="match status" value="1"/>
</dbReference>
<dbReference type="Pfam" id="PF07501">
    <property type="entry name" value="G5"/>
    <property type="match status" value="1"/>
</dbReference>
<dbReference type="AlphaFoldDB" id="A0A3M8D4S0"/>
<gene>
    <name evidence="3" type="ORF">EDM58_06375</name>
</gene>
<keyword evidence="1" id="KW-0732">Signal</keyword>
<evidence type="ECO:0000313" key="3">
    <source>
        <dbReference type="EMBL" id="RNB82215.1"/>
    </source>
</evidence>
<dbReference type="Pfam" id="PF03990">
    <property type="entry name" value="DUF348"/>
    <property type="match status" value="2"/>
</dbReference>
<dbReference type="PROSITE" id="PS51109">
    <property type="entry name" value="G5"/>
    <property type="match status" value="1"/>
</dbReference>
<dbReference type="Gene3D" id="2.40.40.10">
    <property type="entry name" value="RlpA-like domain"/>
    <property type="match status" value="1"/>
</dbReference>
<protein>
    <submittedName>
        <fullName evidence="3">DUF348 domain-containing protein</fullName>
    </submittedName>
</protein>
<accession>A0A3M8D4S0</accession>
<dbReference type="GO" id="GO:0019867">
    <property type="term" value="C:outer membrane"/>
    <property type="evidence" value="ECO:0007669"/>
    <property type="project" value="InterPro"/>
</dbReference>
<comment type="caution">
    <text evidence="3">The sequence shown here is derived from an EMBL/GenBank/DDBJ whole genome shotgun (WGS) entry which is preliminary data.</text>
</comment>
<feature type="domain" description="G5" evidence="2">
    <location>
        <begin position="150"/>
        <end position="230"/>
    </location>
</feature>
<dbReference type="Pfam" id="PF06725">
    <property type="entry name" value="3D"/>
    <property type="match status" value="1"/>
</dbReference>
<dbReference type="InterPro" id="IPR010611">
    <property type="entry name" value="3D_dom"/>
</dbReference>
<dbReference type="InterPro" id="IPR051933">
    <property type="entry name" value="Resuscitation_pf_RpfB"/>
</dbReference>
<dbReference type="GO" id="GO:0004553">
    <property type="term" value="F:hydrolase activity, hydrolyzing O-glycosyl compounds"/>
    <property type="evidence" value="ECO:0007669"/>
    <property type="project" value="InterPro"/>
</dbReference>
<evidence type="ECO:0000313" key="4">
    <source>
        <dbReference type="Proteomes" id="UP000281915"/>
    </source>
</evidence>
<evidence type="ECO:0000256" key="1">
    <source>
        <dbReference type="ARBA" id="ARBA00022729"/>
    </source>
</evidence>
<dbReference type="SMART" id="SM01208">
    <property type="entry name" value="G5"/>
    <property type="match status" value="1"/>
</dbReference>
<dbReference type="InterPro" id="IPR036908">
    <property type="entry name" value="RlpA-like_sf"/>
</dbReference>
<dbReference type="Proteomes" id="UP000281915">
    <property type="component" value="Unassembled WGS sequence"/>
</dbReference>
<dbReference type="Gene3D" id="2.20.230.10">
    <property type="entry name" value="Resuscitation-promoting factor rpfb"/>
    <property type="match status" value="1"/>
</dbReference>
<dbReference type="RefSeq" id="WP_122912602.1">
    <property type="nucleotide sequence ID" value="NZ_RHHT01000010.1"/>
</dbReference>
<dbReference type="EMBL" id="RHHT01000010">
    <property type="protein sequence ID" value="RNB82215.1"/>
    <property type="molecule type" value="Genomic_DNA"/>
</dbReference>
<dbReference type="PANTHER" id="PTHR39160">
    <property type="entry name" value="CELL WALL-BINDING PROTEIN YOCH"/>
    <property type="match status" value="1"/>
</dbReference>